<dbReference type="GO" id="GO:0005886">
    <property type="term" value="C:plasma membrane"/>
    <property type="evidence" value="ECO:0007669"/>
    <property type="project" value="UniProtKB-SubCell"/>
</dbReference>
<dbReference type="Pfam" id="PF12679">
    <property type="entry name" value="ABC2_membrane_2"/>
    <property type="match status" value="1"/>
</dbReference>
<keyword evidence="2" id="KW-0812">Transmembrane</keyword>
<evidence type="ECO:0000313" key="4">
    <source>
        <dbReference type="Proteomes" id="UP000078532"/>
    </source>
</evidence>
<evidence type="ECO:0000256" key="1">
    <source>
        <dbReference type="SAM" id="MobiDB-lite"/>
    </source>
</evidence>
<feature type="transmembrane region" description="Helical" evidence="2">
    <location>
        <begin position="146"/>
        <end position="166"/>
    </location>
</feature>
<keyword evidence="2" id="KW-0472">Membrane</keyword>
<dbReference type="AlphaFoldDB" id="A0A1B7LF95"/>
<sequence length="424" mass="45433">MMEKKDFWAPEKTAEAAWPVVAGTAGDESNGREFPARENVSLPGKKKELPEARACAGKTGDDAATGRTKRFSLTAGWREYWSGLRNGLTPVLGKEMRRRTRGWRSPLLLSIYLGLFSVGMITFFWFNPDRNSVILPANRLNLYGIFVFGPVMLLSFTAPALTAGAISGERERGTFDLLLVTRASLTGIVLGKWLASTACQLFLVLAALPLLAVVFLFGGVPLADMAMLLAICLVTGFGYSAFGLVLSAVFRRSRAATIVSLVLVFALLFGTLVVAGVAAAGWQRSVPTEPAPVVNVAQAPWYVYLSPLTALTSVMPAVEGPGMYLGRGLPVTGTVVNELMRRLRPGVQAPGAYNGPYPGAYVSGGIAPAKPHGLAAWAPLARFALDQGIMAVLCLAAAIVIIAPRKPWTVWLAKRRARKAAWKS</sequence>
<dbReference type="EMBL" id="LYVF01000137">
    <property type="protein sequence ID" value="OAT82325.1"/>
    <property type="molecule type" value="Genomic_DNA"/>
</dbReference>
<proteinExistence type="predicted"/>
<evidence type="ECO:0008006" key="5">
    <source>
        <dbReference type="Google" id="ProtNLM"/>
    </source>
</evidence>
<dbReference type="STRING" id="1838280.A6M21_09255"/>
<feature type="transmembrane region" description="Helical" evidence="2">
    <location>
        <begin position="226"/>
        <end position="246"/>
    </location>
</feature>
<name>A0A1B7LF95_9FIRM</name>
<feature type="transmembrane region" description="Helical" evidence="2">
    <location>
        <begin position="106"/>
        <end position="126"/>
    </location>
</feature>
<protein>
    <recommendedName>
        <fullName evidence="5">ABC transporter permease</fullName>
    </recommendedName>
</protein>
<feature type="transmembrane region" description="Helical" evidence="2">
    <location>
        <begin position="383"/>
        <end position="403"/>
    </location>
</feature>
<dbReference type="GO" id="GO:0140359">
    <property type="term" value="F:ABC-type transporter activity"/>
    <property type="evidence" value="ECO:0007669"/>
    <property type="project" value="InterPro"/>
</dbReference>
<dbReference type="Proteomes" id="UP000078532">
    <property type="component" value="Unassembled WGS sequence"/>
</dbReference>
<feature type="transmembrane region" description="Helical" evidence="2">
    <location>
        <begin position="201"/>
        <end position="220"/>
    </location>
</feature>
<gene>
    <name evidence="3" type="ORF">A6M21_09255</name>
</gene>
<dbReference type="PANTHER" id="PTHR43471">
    <property type="entry name" value="ABC TRANSPORTER PERMEASE"/>
    <property type="match status" value="1"/>
</dbReference>
<keyword evidence="2" id="KW-1133">Transmembrane helix</keyword>
<feature type="region of interest" description="Disordered" evidence="1">
    <location>
        <begin position="18"/>
        <end position="41"/>
    </location>
</feature>
<comment type="caution">
    <text evidence="3">The sequence shown here is derived from an EMBL/GenBank/DDBJ whole genome shotgun (WGS) entry which is preliminary data.</text>
</comment>
<accession>A0A1B7LF95</accession>
<reference evidence="3 4" key="1">
    <citation type="submission" date="2016-04" db="EMBL/GenBank/DDBJ databases">
        <authorList>
            <person name="Evans L.H."/>
            <person name="Alamgir A."/>
            <person name="Owens N."/>
            <person name="Weber N.D."/>
            <person name="Virtaneva K."/>
            <person name="Barbian K."/>
            <person name="Babar A."/>
            <person name="Rosenke K."/>
        </authorList>
    </citation>
    <scope>NUCLEOTIDE SEQUENCE [LARGE SCALE GENOMIC DNA]</scope>
    <source>
        <strain evidence="3 4">LMa1</strain>
    </source>
</reference>
<organism evidence="3 4">
    <name type="scientific">Desulfotomaculum copahuensis</name>
    <dbReference type="NCBI Taxonomy" id="1838280"/>
    <lineage>
        <taxon>Bacteria</taxon>
        <taxon>Bacillati</taxon>
        <taxon>Bacillota</taxon>
        <taxon>Clostridia</taxon>
        <taxon>Eubacteriales</taxon>
        <taxon>Desulfotomaculaceae</taxon>
        <taxon>Desulfotomaculum</taxon>
    </lineage>
</organism>
<keyword evidence="4" id="KW-1185">Reference proteome</keyword>
<dbReference type="OrthoDB" id="9815855at2"/>
<feature type="transmembrane region" description="Helical" evidence="2">
    <location>
        <begin position="258"/>
        <end position="281"/>
    </location>
</feature>
<evidence type="ECO:0000313" key="3">
    <source>
        <dbReference type="EMBL" id="OAT82325.1"/>
    </source>
</evidence>
<dbReference type="PANTHER" id="PTHR43471:SF12">
    <property type="entry name" value="HYPOTHETICAL MEMBRANE PROTEIN, CONSERVED"/>
    <property type="match status" value="1"/>
</dbReference>
<evidence type="ECO:0000256" key="2">
    <source>
        <dbReference type="SAM" id="Phobius"/>
    </source>
</evidence>